<evidence type="ECO:0000256" key="1">
    <source>
        <dbReference type="ARBA" id="ARBA00007637"/>
    </source>
</evidence>
<dbReference type="SUPFAM" id="SSF51735">
    <property type="entry name" value="NAD(P)-binding Rossmann-fold domains"/>
    <property type="match status" value="1"/>
</dbReference>
<protein>
    <submittedName>
        <fullName evidence="3">NAD-dependent epimerase/dehydratase family protein</fullName>
    </submittedName>
</protein>
<dbReference type="InterPro" id="IPR036291">
    <property type="entry name" value="NAD(P)-bd_dom_sf"/>
</dbReference>
<dbReference type="Gene3D" id="3.40.50.720">
    <property type="entry name" value="NAD(P)-binding Rossmann-like Domain"/>
    <property type="match status" value="1"/>
</dbReference>
<reference evidence="3" key="1">
    <citation type="submission" date="2020-10" db="EMBL/GenBank/DDBJ databases">
        <authorList>
            <person name="Castelo-Branco R."/>
            <person name="Eusebio N."/>
            <person name="Adriana R."/>
            <person name="Vieira A."/>
            <person name="Brugerolle De Fraissinette N."/>
            <person name="Rezende De Castro R."/>
            <person name="Schneider M.P."/>
            <person name="Vasconcelos V."/>
            <person name="Leao P.N."/>
        </authorList>
    </citation>
    <scope>NUCLEOTIDE SEQUENCE</scope>
    <source>
        <strain evidence="3">LEGE 11479</strain>
    </source>
</reference>
<evidence type="ECO:0000313" key="4">
    <source>
        <dbReference type="Proteomes" id="UP000615026"/>
    </source>
</evidence>
<proteinExistence type="inferred from homology"/>
<evidence type="ECO:0000313" key="3">
    <source>
        <dbReference type="EMBL" id="MBE9069024.1"/>
    </source>
</evidence>
<name>A0A929FBI6_LEPEC</name>
<feature type="domain" description="NAD-dependent epimerase/dehydratase" evidence="2">
    <location>
        <begin position="14"/>
        <end position="237"/>
    </location>
</feature>
<organism evidence="3 4">
    <name type="scientific">Leptolyngbya cf. ectocarpi LEGE 11479</name>
    <dbReference type="NCBI Taxonomy" id="1828722"/>
    <lineage>
        <taxon>Bacteria</taxon>
        <taxon>Bacillati</taxon>
        <taxon>Cyanobacteriota</taxon>
        <taxon>Cyanophyceae</taxon>
        <taxon>Leptolyngbyales</taxon>
        <taxon>Leptolyngbyaceae</taxon>
        <taxon>Leptolyngbya group</taxon>
        <taxon>Leptolyngbya</taxon>
    </lineage>
</organism>
<keyword evidence="4" id="KW-1185">Reference proteome</keyword>
<dbReference type="PANTHER" id="PTHR43000">
    <property type="entry name" value="DTDP-D-GLUCOSE 4,6-DEHYDRATASE-RELATED"/>
    <property type="match status" value="1"/>
</dbReference>
<comment type="caution">
    <text evidence="3">The sequence shown here is derived from an EMBL/GenBank/DDBJ whole genome shotgun (WGS) entry which is preliminary data.</text>
</comment>
<comment type="similarity">
    <text evidence="1">Belongs to the NAD(P)-dependent epimerase/dehydratase family.</text>
</comment>
<dbReference type="EMBL" id="JADEXP010000225">
    <property type="protein sequence ID" value="MBE9069024.1"/>
    <property type="molecule type" value="Genomic_DNA"/>
</dbReference>
<accession>A0A929FBI6</accession>
<dbReference type="InterPro" id="IPR001509">
    <property type="entry name" value="Epimerase_deHydtase"/>
</dbReference>
<evidence type="ECO:0000259" key="2">
    <source>
        <dbReference type="Pfam" id="PF01370"/>
    </source>
</evidence>
<dbReference type="AlphaFoldDB" id="A0A929FBI6"/>
<sequence length="353" mass="39198">METAHYHLPTGSRALITGATGFTGSNLVKKLLEQGVDVVAIARKSSNLKPFDGLPIQWFQGDVFDPELVAAATQNINYIFHMVTPFREAKSPDIGYHNVHVVSTQLLAKAALAQPDFRRFVHVSTIGVHGHVDEPPGDENCPLKPGDIYQETKLQGERWIQEFGQQTGLPITVVRPAGIYGPGEKRLLKIYKMAMGGWVPAIGNGSNLLHFIHVDDLTNFFIHTATHPRAVGEVFICGSQQAMTFRAMVNLISSYYQVPARFIRLPAGPLFALGDLCELIFRPLGIEPPIYRRRLAFYTKDRSFNTSKMQRLVNFVPSHGDQEGLTELAQWYLDHGWLSHNKAAGISQATGVI</sequence>
<dbReference type="Proteomes" id="UP000615026">
    <property type="component" value="Unassembled WGS sequence"/>
</dbReference>
<gene>
    <name evidence="3" type="ORF">IQ260_20475</name>
</gene>
<dbReference type="Pfam" id="PF01370">
    <property type="entry name" value="Epimerase"/>
    <property type="match status" value="1"/>
</dbReference>